<feature type="transmembrane region" description="Helical" evidence="9">
    <location>
        <begin position="546"/>
        <end position="564"/>
    </location>
</feature>
<dbReference type="AlphaFoldDB" id="A0A9W8XYW5"/>
<gene>
    <name evidence="11" type="primary">VPH1</name>
    <name evidence="11" type="ORF">N0V89_001210</name>
</gene>
<comment type="subcellular location">
    <subcellularLocation>
        <location evidence="1">Membrane</location>
        <topology evidence="1">Multi-pass membrane protein</topology>
    </subcellularLocation>
</comment>
<keyword evidence="10" id="KW-0175">Coiled coil</keyword>
<evidence type="ECO:0000256" key="2">
    <source>
        <dbReference type="ARBA" id="ARBA00009904"/>
    </source>
</evidence>
<dbReference type="GO" id="GO:0007035">
    <property type="term" value="P:vacuolar acidification"/>
    <property type="evidence" value="ECO:0007669"/>
    <property type="project" value="TreeGrafter"/>
</dbReference>
<dbReference type="PIRSF" id="PIRSF001293">
    <property type="entry name" value="ATP6V0A1"/>
    <property type="match status" value="1"/>
</dbReference>
<dbReference type="InterPro" id="IPR002490">
    <property type="entry name" value="V-ATPase_116kDa_su"/>
</dbReference>
<comment type="function">
    <text evidence="9">Essential component of the vacuolar proton pump (V-ATPase), a multimeric enzyme that catalyzes the translocation of protons across the membranes. Required for assembly and activity of the V-ATPase.</text>
</comment>
<keyword evidence="4 9" id="KW-0812">Transmembrane</keyword>
<sequence length="855" mass="97827">MAPHKDTMFRSADMSLTQLYIANEIGREVVSALGELGIMDFRDLNSETTAFQRTFTQEIRRLDNVERQLRYFRGQMDKASIPMRSIYDFENPFTSPSASEIDELADKSQQLEDRISSLNESYETLKKREVELTEWRWVLREAGGFFDRARGQTEEIRHSVDDDDAPLLQDVEQNGQGEVSGDRSFSVMNIGFVAGVIPRERIAAFERILWRTLRGNLYMNQSEIPEPIINPENNEESNKNVFIIFAHGKEIIAKIRKISESMGADLYSVDENSELRRDQIREVNERLSDLASVLRNTKSTLDAELTAIGRNLAAWMVVVKKEKGTYETLNKFSYDHQRKTLIAEAWAPTSSLGLVKSTLQDVNDRAGLSVPTIVNQIKTTKTPPTYFKTNRFTLAFQTIIDAYGTIKYREVNPALPAIVTFPFMFAVMFGDAGHGIILLAAALGMIYFERKLQRSKLDELFSMIFYGRYIVLMMGIFSIYTGLLYCDAFSKELPWFKSMWEWETDGKTLGPRATRVEGHTYPFGLDWRWHDTDNDLLFSNSYKMKLSILLGWCHMTFSLMWSLVNARYFKTPIDIWGNFVPGMIFFQSIFGYLAFTIVYKWSVDWAARGSDPPSLLNMLIYMFLKPGDLGQDPLFSGQIAIQKTLVVLALICVPILLFLKPFYLRWEHNKARALGYRGIGESTRVSALDDDDEEEGRTLNGGRESFGDDEDGIAMITQDIGHGEEHEEFDFGEIMIHQVIHTIEFCLNCVSHTASYLRLWALSLAHQRLSIVLWDMTMKNAFGFTGIGGAVIMVVVFYMWFMLTVAVLCVMEGTSAMLHSLRLHWVEAMSKHFIGDGVPFEPFSFEKLLEEDPVE</sequence>
<evidence type="ECO:0000256" key="10">
    <source>
        <dbReference type="SAM" id="Coils"/>
    </source>
</evidence>
<evidence type="ECO:0000256" key="9">
    <source>
        <dbReference type="RuleBase" id="RU361189"/>
    </source>
</evidence>
<keyword evidence="3 9" id="KW-0813">Transport</keyword>
<reference evidence="11" key="1">
    <citation type="submission" date="2022-10" db="EMBL/GenBank/DDBJ databases">
        <title>Tapping the CABI collections for fungal endophytes: first genome assemblies for Collariella, Neodidymelliopsis, Ascochyta clinopodiicola, Didymella pomorum, Didymosphaeria variabile, Neocosmospora piperis and Neocucurbitaria cava.</title>
        <authorList>
            <person name="Hill R."/>
        </authorList>
    </citation>
    <scope>NUCLEOTIDE SEQUENCE</scope>
    <source>
        <strain evidence="11">IMI 356815</strain>
    </source>
</reference>
<dbReference type="Proteomes" id="UP001140513">
    <property type="component" value="Unassembled WGS sequence"/>
</dbReference>
<dbReference type="PANTHER" id="PTHR11629">
    <property type="entry name" value="VACUOLAR PROTON ATPASES"/>
    <property type="match status" value="1"/>
</dbReference>
<name>A0A9W8XYW5_9PLEO</name>
<evidence type="ECO:0000256" key="1">
    <source>
        <dbReference type="ARBA" id="ARBA00004141"/>
    </source>
</evidence>
<keyword evidence="8 9" id="KW-0472">Membrane</keyword>
<keyword evidence="12" id="KW-1185">Reference proteome</keyword>
<keyword evidence="7 9" id="KW-0406">Ion transport</keyword>
<evidence type="ECO:0000256" key="5">
    <source>
        <dbReference type="ARBA" id="ARBA00022781"/>
    </source>
</evidence>
<organism evidence="11 12">
    <name type="scientific">Didymosphaeria variabile</name>
    <dbReference type="NCBI Taxonomy" id="1932322"/>
    <lineage>
        <taxon>Eukaryota</taxon>
        <taxon>Fungi</taxon>
        <taxon>Dikarya</taxon>
        <taxon>Ascomycota</taxon>
        <taxon>Pezizomycotina</taxon>
        <taxon>Dothideomycetes</taxon>
        <taxon>Pleosporomycetidae</taxon>
        <taxon>Pleosporales</taxon>
        <taxon>Massarineae</taxon>
        <taxon>Didymosphaeriaceae</taxon>
        <taxon>Didymosphaeria</taxon>
    </lineage>
</organism>
<feature type="transmembrane region" description="Helical" evidence="9">
    <location>
        <begin position="645"/>
        <end position="664"/>
    </location>
</feature>
<evidence type="ECO:0000313" key="12">
    <source>
        <dbReference type="Proteomes" id="UP001140513"/>
    </source>
</evidence>
<protein>
    <recommendedName>
        <fullName evidence="9">V-type proton ATPase subunit a</fullName>
    </recommendedName>
</protein>
<comment type="similarity">
    <text evidence="2 9">Belongs to the V-ATPase 116 kDa subunit family.</text>
</comment>
<feature type="transmembrane region" description="Helical" evidence="9">
    <location>
        <begin position="469"/>
        <end position="490"/>
    </location>
</feature>
<dbReference type="GO" id="GO:0046961">
    <property type="term" value="F:proton-transporting ATPase activity, rotational mechanism"/>
    <property type="evidence" value="ECO:0007669"/>
    <property type="project" value="InterPro"/>
</dbReference>
<dbReference type="OrthoDB" id="10264220at2759"/>
<dbReference type="PANTHER" id="PTHR11629:SF63">
    <property type="entry name" value="V-TYPE PROTON ATPASE SUBUNIT A"/>
    <property type="match status" value="1"/>
</dbReference>
<feature type="transmembrane region" description="Helical" evidence="9">
    <location>
        <begin position="576"/>
        <end position="599"/>
    </location>
</feature>
<dbReference type="GO" id="GO:0000220">
    <property type="term" value="C:vacuolar proton-transporting V-type ATPase, V0 domain"/>
    <property type="evidence" value="ECO:0007669"/>
    <property type="project" value="InterPro"/>
</dbReference>
<keyword evidence="6 9" id="KW-1133">Transmembrane helix</keyword>
<dbReference type="GeneID" id="80904740"/>
<accession>A0A9W8XYW5</accession>
<feature type="coiled-coil region" evidence="10">
    <location>
        <begin position="101"/>
        <end position="128"/>
    </location>
</feature>
<evidence type="ECO:0000256" key="8">
    <source>
        <dbReference type="ARBA" id="ARBA00023136"/>
    </source>
</evidence>
<evidence type="ECO:0000256" key="6">
    <source>
        <dbReference type="ARBA" id="ARBA00022989"/>
    </source>
</evidence>
<evidence type="ECO:0000313" key="11">
    <source>
        <dbReference type="EMBL" id="KAJ4360644.1"/>
    </source>
</evidence>
<evidence type="ECO:0000256" key="4">
    <source>
        <dbReference type="ARBA" id="ARBA00022692"/>
    </source>
</evidence>
<keyword evidence="5 9" id="KW-0375">Hydrogen ion transport</keyword>
<dbReference type="InterPro" id="IPR026028">
    <property type="entry name" value="V-type_ATPase_116kDa_su_euka"/>
</dbReference>
<feature type="transmembrane region" description="Helical" evidence="9">
    <location>
        <begin position="782"/>
        <end position="810"/>
    </location>
</feature>
<evidence type="ECO:0000256" key="3">
    <source>
        <dbReference type="ARBA" id="ARBA00022448"/>
    </source>
</evidence>
<evidence type="ECO:0000256" key="7">
    <source>
        <dbReference type="ARBA" id="ARBA00023065"/>
    </source>
</evidence>
<comment type="caution">
    <text evidence="11">The sequence shown here is derived from an EMBL/GenBank/DDBJ whole genome shotgun (WGS) entry which is preliminary data.</text>
</comment>
<proteinExistence type="inferred from homology"/>
<dbReference type="RefSeq" id="XP_056076846.1">
    <property type="nucleotide sequence ID" value="XM_056210024.1"/>
</dbReference>
<dbReference type="Pfam" id="PF01496">
    <property type="entry name" value="V_ATPase_I"/>
    <property type="match status" value="1"/>
</dbReference>
<dbReference type="GO" id="GO:0000329">
    <property type="term" value="C:fungal-type vacuole membrane"/>
    <property type="evidence" value="ECO:0007669"/>
    <property type="project" value="TreeGrafter"/>
</dbReference>
<dbReference type="EMBL" id="JAPEUX010000001">
    <property type="protein sequence ID" value="KAJ4360644.1"/>
    <property type="molecule type" value="Genomic_DNA"/>
</dbReference>
<dbReference type="GO" id="GO:0051117">
    <property type="term" value="F:ATPase binding"/>
    <property type="evidence" value="ECO:0007669"/>
    <property type="project" value="TreeGrafter"/>
</dbReference>
<feature type="transmembrane region" description="Helical" evidence="9">
    <location>
        <begin position="423"/>
        <end position="448"/>
    </location>
</feature>